<dbReference type="AlphaFoldDB" id="A0A2S0K681"/>
<dbReference type="Proteomes" id="UP000255295">
    <property type="component" value="Unassembled WGS sequence"/>
</dbReference>
<evidence type="ECO:0000313" key="2">
    <source>
        <dbReference type="EMBL" id="SUV15094.1"/>
    </source>
</evidence>
<reference evidence="2 4" key="2">
    <citation type="submission" date="2018-06" db="EMBL/GenBank/DDBJ databases">
        <authorList>
            <consortium name="Pathogen Informatics"/>
            <person name="Doyle S."/>
        </authorList>
    </citation>
    <scope>NUCLEOTIDE SEQUENCE [LARGE SCALE GENOMIC DNA]</scope>
    <source>
        <strain evidence="2 4">NCTC10338</strain>
    </source>
</reference>
<protein>
    <submittedName>
        <fullName evidence="1">Uncharacterized protein</fullName>
    </submittedName>
</protein>
<dbReference type="GeneID" id="48279006"/>
<dbReference type="RefSeq" id="WP_024362624.1">
    <property type="nucleotide sequence ID" value="NZ_BJNS01000014.1"/>
</dbReference>
<reference evidence="1 3" key="1">
    <citation type="submission" date="2017-03" db="EMBL/GenBank/DDBJ databases">
        <title>The whole genome sequencing and assembly of Lysinibacillus sphaericus DSM 28T strain.</title>
        <authorList>
            <person name="Lee Y.-J."/>
            <person name="Yi H."/>
            <person name="Bahn Y.-S."/>
            <person name="Kim J.F."/>
            <person name="Lee D.-W."/>
        </authorList>
    </citation>
    <scope>NUCLEOTIDE SEQUENCE [LARGE SCALE GENOMIC DNA]</scope>
    <source>
        <strain evidence="1 3">DSM 28</strain>
    </source>
</reference>
<dbReference type="EMBL" id="CP019980">
    <property type="protein sequence ID" value="AVK98887.1"/>
    <property type="molecule type" value="Genomic_DNA"/>
</dbReference>
<sequence length="101" mass="11685">MGVKITGTNKLKRMQNGVKELSKTKSIPITELLTDSFLAKNTNFNDFVEFENSEIFTKYKDVEDIPDIEMNEFIRNNSNFDSWEDILGTATEEYFAKKLGF</sequence>
<accession>A0A2S0K681</accession>
<evidence type="ECO:0000313" key="1">
    <source>
        <dbReference type="EMBL" id="AVK98887.1"/>
    </source>
</evidence>
<evidence type="ECO:0000313" key="3">
    <source>
        <dbReference type="Proteomes" id="UP000238825"/>
    </source>
</evidence>
<dbReference type="EMBL" id="UFSZ01000001">
    <property type="protein sequence ID" value="SUV15094.1"/>
    <property type="molecule type" value="Genomic_DNA"/>
</dbReference>
<organism evidence="1 3">
    <name type="scientific">Lysinibacillus sphaericus</name>
    <name type="common">Bacillus sphaericus</name>
    <dbReference type="NCBI Taxonomy" id="1421"/>
    <lineage>
        <taxon>Bacteria</taxon>
        <taxon>Bacillati</taxon>
        <taxon>Bacillota</taxon>
        <taxon>Bacilli</taxon>
        <taxon>Bacillales</taxon>
        <taxon>Bacillaceae</taxon>
        <taxon>Lysinibacillus</taxon>
    </lineage>
</organism>
<proteinExistence type="predicted"/>
<dbReference type="Proteomes" id="UP000238825">
    <property type="component" value="Chromosome"/>
</dbReference>
<name>A0A2S0K681_LYSSH</name>
<gene>
    <name evidence="1" type="ORF">LS41612_22635</name>
    <name evidence="2" type="ORF">NCTC10338_00113</name>
</gene>
<evidence type="ECO:0000313" key="4">
    <source>
        <dbReference type="Proteomes" id="UP000255295"/>
    </source>
</evidence>